<keyword evidence="4" id="KW-1185">Reference proteome</keyword>
<feature type="region of interest" description="Disordered" evidence="1">
    <location>
        <begin position="1"/>
        <end position="121"/>
    </location>
</feature>
<feature type="transmembrane region" description="Helical" evidence="2">
    <location>
        <begin position="212"/>
        <end position="235"/>
    </location>
</feature>
<keyword evidence="2" id="KW-1133">Transmembrane helix</keyword>
<dbReference type="RefSeq" id="WP_342111313.1">
    <property type="nucleotide sequence ID" value="NZ_JBCAUN010000001.1"/>
</dbReference>
<reference evidence="3 4" key="1">
    <citation type="submission" date="2024-03" db="EMBL/GenBank/DDBJ databases">
        <title>YIM 134122 draft genome.</title>
        <authorList>
            <person name="Zuo S."/>
            <person name="Xiong L."/>
        </authorList>
    </citation>
    <scope>NUCLEOTIDE SEQUENCE [LARGE SCALE GENOMIC DNA]</scope>
    <source>
        <strain evidence="3 4">YIM 134122</strain>
    </source>
</reference>
<gene>
    <name evidence="3" type="ORF">WJX64_02020</name>
</gene>
<feature type="compositionally biased region" description="Low complexity" evidence="1">
    <location>
        <begin position="13"/>
        <end position="34"/>
    </location>
</feature>
<dbReference type="Proteomes" id="UP001425155">
    <property type="component" value="Unassembled WGS sequence"/>
</dbReference>
<accession>A0ABU9W007</accession>
<keyword evidence="2" id="KW-0472">Membrane</keyword>
<feature type="transmembrane region" description="Helical" evidence="2">
    <location>
        <begin position="135"/>
        <end position="153"/>
    </location>
</feature>
<comment type="caution">
    <text evidence="3">The sequence shown here is derived from an EMBL/GenBank/DDBJ whole genome shotgun (WGS) entry which is preliminary data.</text>
</comment>
<keyword evidence="2" id="KW-0812">Transmembrane</keyword>
<sequence length="251" mass="26287">MAENPTPDPVEGSGSQPAAAPESAASAPQNSPAQPVDPRPKPQFGELAPPGWVWTPPADSKTGHQQEPMVVHKPAHGQNAPQTPPKDAKPPKTARPSRRKTPSGTLFGGEPTPAAGAASALPNDAQAAPAWDRPVTLALLVLGIFGVILSIQLQSGITQSIAIIHEQEGIGDYTPVSAVSTIVLIGGIVQIVLWLLAAGLSLLQIRRRRRAFWIPIVVGVLSALAVIFVMTTVLLTDATLLNHFAELSNTQ</sequence>
<evidence type="ECO:0000313" key="3">
    <source>
        <dbReference type="EMBL" id="MEN1945316.1"/>
    </source>
</evidence>
<name>A0ABU9W007_9MICO</name>
<feature type="transmembrane region" description="Helical" evidence="2">
    <location>
        <begin position="173"/>
        <end position="200"/>
    </location>
</feature>
<evidence type="ECO:0000256" key="1">
    <source>
        <dbReference type="SAM" id="MobiDB-lite"/>
    </source>
</evidence>
<protein>
    <submittedName>
        <fullName evidence="3">DUF6264 family protein</fullName>
    </submittedName>
</protein>
<evidence type="ECO:0000313" key="4">
    <source>
        <dbReference type="Proteomes" id="UP001425155"/>
    </source>
</evidence>
<organism evidence="3 4">
    <name type="scientific">Leifsonia stereocauli</name>
    <dbReference type="NCBI Taxonomy" id="3134136"/>
    <lineage>
        <taxon>Bacteria</taxon>
        <taxon>Bacillati</taxon>
        <taxon>Actinomycetota</taxon>
        <taxon>Actinomycetes</taxon>
        <taxon>Micrococcales</taxon>
        <taxon>Microbacteriaceae</taxon>
        <taxon>Leifsonia</taxon>
    </lineage>
</organism>
<dbReference type="EMBL" id="JBCLVG010000001">
    <property type="protein sequence ID" value="MEN1945316.1"/>
    <property type="molecule type" value="Genomic_DNA"/>
</dbReference>
<dbReference type="Pfam" id="PF19779">
    <property type="entry name" value="DUF6264"/>
    <property type="match status" value="1"/>
</dbReference>
<dbReference type="InterPro" id="IPR046231">
    <property type="entry name" value="DUF6264"/>
</dbReference>
<evidence type="ECO:0000256" key="2">
    <source>
        <dbReference type="SAM" id="Phobius"/>
    </source>
</evidence>
<proteinExistence type="predicted"/>